<dbReference type="CDD" id="cd07067">
    <property type="entry name" value="HP_PGM_like"/>
    <property type="match status" value="1"/>
</dbReference>
<dbReference type="Proteomes" id="UP000245956">
    <property type="component" value="Unassembled WGS sequence"/>
</dbReference>
<dbReference type="EMBL" id="LCWV01000030">
    <property type="protein sequence ID" value="PWI65758.1"/>
    <property type="molecule type" value="Genomic_DNA"/>
</dbReference>
<sequence length="487" mass="52545">MKATTLTALGLAASGASARWHEADGATIRYSTVSGYFLQDEPTTNPSGFDYAAWNFGLLNRTYPTDGWGHHQPSSGSVASTQWQRFARWVDYLNSNCRNDGRTRYKVLVMGRHGQGWHNVAETYYGTPAWNCYWAELDGNGTATWADPLLTAQGAAEASRANAYFASRLRDHGMPAFDSYYSSPLKRCIQTADGTFSSLHLPAGKPFRPTIKELFREGISIHTCDRRSTRREIRAFAPASFRFEEGFTEEDELWQGAQSKGETEAHEQARSKTVLDDVFAHDDGTWLSVTSHSGEIRSLLAVLGHREFGLGTGQIIPVLVRAEAVRGGGGSPPPGTTTAPGFTFEATCTAPPVTSIAGQGCVCSTTGGVPALASATPTPSLRQIRNAAEGHGSAISADWVRLRRRHQGTEAHGKDQCGVAGVVESGPAAVTLALNHGTQHCRVRHEPAESPKFPTALFHSAGRDPIDVSDAPTASYVADDLLPSRQL</sequence>
<dbReference type="PANTHER" id="PTHR48100:SF32">
    <property type="entry name" value="ANCHORED PROTEIN, PUTATIVE (AFU_ORTHOLOGUE AFUA_1G10590)-RELATED"/>
    <property type="match status" value="1"/>
</dbReference>
<protein>
    <recommendedName>
        <fullName evidence="6">Phosphoglycerate mutase</fullName>
    </recommendedName>
</protein>
<dbReference type="SMART" id="SM00855">
    <property type="entry name" value="PGAM"/>
    <property type="match status" value="1"/>
</dbReference>
<dbReference type="Pfam" id="PF00300">
    <property type="entry name" value="His_Phos_1"/>
    <property type="match status" value="1"/>
</dbReference>
<dbReference type="Proteomes" id="UP001287286">
    <property type="component" value="Unassembled WGS sequence"/>
</dbReference>
<comment type="caution">
    <text evidence="3">The sequence shown here is derived from an EMBL/GenBank/DDBJ whole genome shotgun (WGS) entry which is preliminary data.</text>
</comment>
<dbReference type="Gene3D" id="3.40.50.1240">
    <property type="entry name" value="Phosphoglycerate mutase-like"/>
    <property type="match status" value="1"/>
</dbReference>
<name>A0A2U3DU26_PURLI</name>
<reference evidence="3 4" key="2">
    <citation type="journal article" date="2016" name="Front. Microbiol.">
        <title>Genome and transcriptome sequences reveal the specific parasitism of the nematophagous Purpureocillium lilacinum 36-1.</title>
        <authorList>
            <person name="Xie J."/>
            <person name="Li S."/>
            <person name="Mo C."/>
            <person name="Xiao X."/>
            <person name="Peng D."/>
            <person name="Wang G."/>
            <person name="Xiao Y."/>
        </authorList>
    </citation>
    <scope>NUCLEOTIDE SEQUENCE [LARGE SCALE GENOMIC DNA]</scope>
    <source>
        <strain evidence="3 4">36-1</strain>
    </source>
</reference>
<evidence type="ECO:0000313" key="3">
    <source>
        <dbReference type="EMBL" id="PWI65758.1"/>
    </source>
</evidence>
<reference evidence="2" key="3">
    <citation type="submission" date="2023-11" db="EMBL/GenBank/DDBJ databases">
        <authorList>
            <person name="Beijen E."/>
            <person name="Ohm R.A."/>
        </authorList>
    </citation>
    <scope>NUCLEOTIDE SEQUENCE</scope>
    <source>
        <strain evidence="2">CBS 150709</strain>
    </source>
</reference>
<dbReference type="AlphaFoldDB" id="A0A2U3DU26"/>
<accession>A0A2U3DU26</accession>
<dbReference type="InterPro" id="IPR050275">
    <property type="entry name" value="PGM_Phosphatase"/>
</dbReference>
<dbReference type="InterPro" id="IPR013078">
    <property type="entry name" value="His_Pase_superF_clade-1"/>
</dbReference>
<dbReference type="InterPro" id="IPR029033">
    <property type="entry name" value="His_PPase_superfam"/>
</dbReference>
<dbReference type="GO" id="GO:0005737">
    <property type="term" value="C:cytoplasm"/>
    <property type="evidence" value="ECO:0007669"/>
    <property type="project" value="TreeGrafter"/>
</dbReference>
<dbReference type="EMBL" id="JAWRVI010000001">
    <property type="protein sequence ID" value="KAK4095519.1"/>
    <property type="molecule type" value="Genomic_DNA"/>
</dbReference>
<reference evidence="3" key="1">
    <citation type="submission" date="2015-05" db="EMBL/GenBank/DDBJ databases">
        <authorList>
            <person name="Wang D.B."/>
            <person name="Wang M."/>
        </authorList>
    </citation>
    <scope>NUCLEOTIDE SEQUENCE</scope>
    <source>
        <strain evidence="3">36-1</strain>
    </source>
</reference>
<dbReference type="PANTHER" id="PTHR48100">
    <property type="entry name" value="BROAD-SPECIFICITY PHOSPHATASE YOR283W-RELATED"/>
    <property type="match status" value="1"/>
</dbReference>
<gene>
    <name evidence="3" type="ORF">PCL_06729</name>
    <name evidence="2" type="ORF">Purlil1_315</name>
</gene>
<dbReference type="GO" id="GO:0016791">
    <property type="term" value="F:phosphatase activity"/>
    <property type="evidence" value="ECO:0007669"/>
    <property type="project" value="TreeGrafter"/>
</dbReference>
<reference evidence="2 5" key="4">
    <citation type="journal article" date="2024" name="Microbiol. Resour. Announc.">
        <title>Genome annotations for the ascomycete fungi Trichoderma harzianum, Trichoderma aggressivum, and Purpureocillium lilacinum.</title>
        <authorList>
            <person name="Beijen E.P.W."/>
            <person name="Ohm R.A."/>
        </authorList>
    </citation>
    <scope>NUCLEOTIDE SEQUENCE [LARGE SCALE GENOMIC DNA]</scope>
    <source>
        <strain evidence="2 5">CBS 150709</strain>
    </source>
</reference>
<proteinExistence type="predicted"/>
<evidence type="ECO:0000256" key="1">
    <source>
        <dbReference type="SAM" id="SignalP"/>
    </source>
</evidence>
<evidence type="ECO:0000313" key="5">
    <source>
        <dbReference type="Proteomes" id="UP001287286"/>
    </source>
</evidence>
<evidence type="ECO:0000313" key="4">
    <source>
        <dbReference type="Proteomes" id="UP000245956"/>
    </source>
</evidence>
<evidence type="ECO:0008006" key="6">
    <source>
        <dbReference type="Google" id="ProtNLM"/>
    </source>
</evidence>
<feature type="signal peptide" evidence="1">
    <location>
        <begin position="1"/>
        <end position="18"/>
    </location>
</feature>
<dbReference type="SUPFAM" id="SSF53254">
    <property type="entry name" value="Phosphoglycerate mutase-like"/>
    <property type="match status" value="1"/>
</dbReference>
<keyword evidence="5" id="KW-1185">Reference proteome</keyword>
<feature type="chain" id="PRO_5015701032" description="Phosphoglycerate mutase" evidence="1">
    <location>
        <begin position="19"/>
        <end position="487"/>
    </location>
</feature>
<organism evidence="3 4">
    <name type="scientific">Purpureocillium lilacinum</name>
    <name type="common">Paecilomyces lilacinus</name>
    <dbReference type="NCBI Taxonomy" id="33203"/>
    <lineage>
        <taxon>Eukaryota</taxon>
        <taxon>Fungi</taxon>
        <taxon>Dikarya</taxon>
        <taxon>Ascomycota</taxon>
        <taxon>Pezizomycotina</taxon>
        <taxon>Sordariomycetes</taxon>
        <taxon>Hypocreomycetidae</taxon>
        <taxon>Hypocreales</taxon>
        <taxon>Ophiocordycipitaceae</taxon>
        <taxon>Purpureocillium</taxon>
    </lineage>
</organism>
<keyword evidence="1" id="KW-0732">Signal</keyword>
<evidence type="ECO:0000313" key="2">
    <source>
        <dbReference type="EMBL" id="KAK4095519.1"/>
    </source>
</evidence>